<feature type="region of interest" description="Disordered" evidence="2">
    <location>
        <begin position="1"/>
        <end position="62"/>
    </location>
</feature>
<evidence type="ECO:0000313" key="5">
    <source>
        <dbReference type="Proteomes" id="UP000002279"/>
    </source>
</evidence>
<organism evidence="4 5">
    <name type="scientific">Ornithorhynchus anatinus</name>
    <name type="common">Duckbill platypus</name>
    <dbReference type="NCBI Taxonomy" id="9258"/>
    <lineage>
        <taxon>Eukaryota</taxon>
        <taxon>Metazoa</taxon>
        <taxon>Chordata</taxon>
        <taxon>Craniata</taxon>
        <taxon>Vertebrata</taxon>
        <taxon>Euteleostomi</taxon>
        <taxon>Mammalia</taxon>
        <taxon>Monotremata</taxon>
        <taxon>Ornithorhynchidae</taxon>
        <taxon>Ornithorhynchus</taxon>
    </lineage>
</organism>
<dbReference type="AlphaFoldDB" id="K7EEA4"/>
<dbReference type="Proteomes" id="UP000002279">
    <property type="component" value="Chromosome 14"/>
</dbReference>
<reference evidence="4" key="3">
    <citation type="submission" date="2025-09" db="UniProtKB">
        <authorList>
            <consortium name="Ensembl"/>
        </authorList>
    </citation>
    <scope>IDENTIFICATION</scope>
    <source>
        <strain evidence="4">Glennie</strain>
    </source>
</reference>
<name>K7EEA4_ORNAN</name>
<dbReference type="Pfam" id="PF04803">
    <property type="entry name" value="Cor1"/>
    <property type="match status" value="1"/>
</dbReference>
<feature type="compositionally biased region" description="Polar residues" evidence="2">
    <location>
        <begin position="1"/>
        <end position="14"/>
    </location>
</feature>
<reference evidence="4 5" key="1">
    <citation type="journal article" date="2008" name="Nature">
        <title>Genome analysis of the platypus reveals unique signatures of evolution.</title>
        <authorList>
            <person name="Warren W.C."/>
            <person name="Hillier L.W."/>
            <person name="Marshall Graves J.A."/>
            <person name="Birney E."/>
            <person name="Ponting C.P."/>
            <person name="Grutzner F."/>
            <person name="Belov K."/>
            <person name="Miller W."/>
            <person name="Clarke L."/>
            <person name="Chinwalla A.T."/>
            <person name="Yang S.P."/>
            <person name="Heger A."/>
            <person name="Locke D.P."/>
            <person name="Miethke P."/>
            <person name="Waters P.D."/>
            <person name="Veyrunes F."/>
            <person name="Fulton L."/>
            <person name="Fulton B."/>
            <person name="Graves T."/>
            <person name="Wallis J."/>
            <person name="Puente X.S."/>
            <person name="Lopez-Otin C."/>
            <person name="Ordonez G.R."/>
            <person name="Eichler E.E."/>
            <person name="Chen L."/>
            <person name="Cheng Z."/>
            <person name="Deakin J.E."/>
            <person name="Alsop A."/>
            <person name="Thompson K."/>
            <person name="Kirby P."/>
            <person name="Papenfuss A.T."/>
            <person name="Wakefield M.J."/>
            <person name="Olender T."/>
            <person name="Lancet D."/>
            <person name="Huttley G.A."/>
            <person name="Smit A.F."/>
            <person name="Pask A."/>
            <person name="Temple-Smith P."/>
            <person name="Batzer M.A."/>
            <person name="Walker J.A."/>
            <person name="Konkel M.K."/>
            <person name="Harris R.S."/>
            <person name="Whittington C.M."/>
            <person name="Wong E.S."/>
            <person name="Gemmell N.J."/>
            <person name="Buschiazzo E."/>
            <person name="Vargas Jentzsch I.M."/>
            <person name="Merkel A."/>
            <person name="Schmitz J."/>
            <person name="Zemann A."/>
            <person name="Churakov G."/>
            <person name="Kriegs J.O."/>
            <person name="Brosius J."/>
            <person name="Murchison E.P."/>
            <person name="Sachidanandam R."/>
            <person name="Smith C."/>
            <person name="Hannon G.J."/>
            <person name="Tsend-Ayush E."/>
            <person name="McMillan D."/>
            <person name="Attenborough R."/>
            <person name="Rens W."/>
            <person name="Ferguson-Smith M."/>
            <person name="Lefevre C.M."/>
            <person name="Sharp J.A."/>
            <person name="Nicholas K.R."/>
            <person name="Ray D.A."/>
            <person name="Kube M."/>
            <person name="Reinhardt R."/>
            <person name="Pringle T.H."/>
            <person name="Taylor J."/>
            <person name="Jones R.C."/>
            <person name="Nixon B."/>
            <person name="Dacheux J.L."/>
            <person name="Niwa H."/>
            <person name="Sekita Y."/>
            <person name="Huang X."/>
            <person name="Stark A."/>
            <person name="Kheradpour P."/>
            <person name="Kellis M."/>
            <person name="Flicek P."/>
            <person name="Chen Y."/>
            <person name="Webber C."/>
            <person name="Hardison R."/>
            <person name="Nelson J."/>
            <person name="Hallsworth-Pepin K."/>
            <person name="Delehaunty K."/>
            <person name="Markovic C."/>
            <person name="Minx P."/>
            <person name="Feng Y."/>
            <person name="Kremitzki C."/>
            <person name="Mitreva M."/>
            <person name="Glasscock J."/>
            <person name="Wylie T."/>
            <person name="Wohldmann P."/>
            <person name="Thiru P."/>
            <person name="Nhan M.N."/>
            <person name="Pohl C.S."/>
            <person name="Smith S.M."/>
            <person name="Hou S."/>
            <person name="Nefedov M."/>
            <person name="de Jong P.J."/>
            <person name="Renfree M.B."/>
            <person name="Mardis E.R."/>
            <person name="Wilson R.K."/>
        </authorList>
    </citation>
    <scope>NUCLEOTIDE SEQUENCE [LARGE SCALE GENOMIC DNA]</scope>
    <source>
        <strain evidence="4 5">Glennie</strain>
    </source>
</reference>
<dbReference type="Bgee" id="ENSOANG00000029439">
    <property type="expression patterns" value="Expressed in testis and 4 other cell types or tissues"/>
</dbReference>
<keyword evidence="5" id="KW-1185">Reference proteome</keyword>
<dbReference type="STRING" id="9258.ENSOANP00000031861"/>
<dbReference type="InterPro" id="IPR051443">
    <property type="entry name" value="XLR/SYCP3"/>
</dbReference>
<evidence type="ECO:0000313" key="4">
    <source>
        <dbReference type="Ensembl" id="ENSOANP00000031861.1"/>
    </source>
</evidence>
<dbReference type="OMA" id="VILMNAQ"/>
<evidence type="ECO:0000256" key="2">
    <source>
        <dbReference type="SAM" id="MobiDB-lite"/>
    </source>
</evidence>
<accession>K7EEA4</accession>
<comment type="similarity">
    <text evidence="1">Belongs to the XLR/SYCP3 family.</text>
</comment>
<feature type="domain" description="XLR/SYCP3/FAM9" evidence="3">
    <location>
        <begin position="83"/>
        <end position="211"/>
    </location>
</feature>
<dbReference type="PANTHER" id="PTHR19368">
    <property type="entry name" value="XLR/SCP3/FAM9"/>
    <property type="match status" value="1"/>
</dbReference>
<sequence>MTTNGENLPVSSDDTVMEEQDAGAFQQEENKDLSGFQEDAEEGQTSVADETETKNPGESELSADYWGDEIQSFLDGLEGDISKDLLDLMKKVELYVKASLPVSGLEIEQGGKTQQELRDEIKRYYSQEFLKIFQQCNETVQIFEELYNSVTEPFYQQNGFQPSSLDEEILEAFRQRYDQFTKAIEEMKRENEVILMNAQNDLEKILELHSKPLLEKKLQQQIAIFYKLLKSMVF</sequence>
<evidence type="ECO:0000256" key="1">
    <source>
        <dbReference type="ARBA" id="ARBA00010283"/>
    </source>
</evidence>
<dbReference type="InterPro" id="IPR006888">
    <property type="entry name" value="XLR/SYCP3/FAM9_dom"/>
</dbReference>
<dbReference type="Ensembl" id="ENSOANT00000041110.2">
    <property type="protein sequence ID" value="ENSOANP00000031861.1"/>
    <property type="gene ID" value="ENSOANG00000029439.2"/>
</dbReference>
<dbReference type="eggNOG" id="ENOG502R883">
    <property type="taxonomic scope" value="Eukaryota"/>
</dbReference>
<dbReference type="PANTHER" id="PTHR19368:SF15">
    <property type="entry name" value="XLR_SYCP3_FAM9 DOMAIN-CONTAINING PROTEIN"/>
    <property type="match status" value="1"/>
</dbReference>
<protein>
    <recommendedName>
        <fullName evidence="3">XLR/SYCP3/FAM9 domain-containing protein</fullName>
    </recommendedName>
</protein>
<reference evidence="4" key="2">
    <citation type="submission" date="2025-08" db="UniProtKB">
        <authorList>
            <consortium name="Ensembl"/>
        </authorList>
    </citation>
    <scope>IDENTIFICATION</scope>
    <source>
        <strain evidence="4">Glennie</strain>
    </source>
</reference>
<dbReference type="GeneTree" id="ENSGT00390000000062"/>
<evidence type="ECO:0000259" key="3">
    <source>
        <dbReference type="Pfam" id="PF04803"/>
    </source>
</evidence>
<proteinExistence type="inferred from homology"/>
<dbReference type="HOGENOM" id="CLU_1199492_0_0_1"/>
<gene>
    <name evidence="4" type="primary">LOC103170793</name>
</gene>